<reference evidence="3 4" key="1">
    <citation type="submission" date="2016-12" db="EMBL/GenBank/DDBJ databases">
        <title>The genome of dimorphic prosthecate Glycocaulis alkaliphilus 6b-8t, isolated from crude oil dictates its adaptability in petroleum environments.</title>
        <authorList>
            <person name="Wu X.-L."/>
            <person name="Geng S."/>
        </authorList>
    </citation>
    <scope>NUCLEOTIDE SEQUENCE [LARGE SCALE GENOMIC DNA]</scope>
    <source>
        <strain evidence="3 4">6B-8</strain>
    </source>
</reference>
<dbReference type="Gene3D" id="3.40.309.10">
    <property type="entry name" value="Aldehyde Dehydrogenase, Chain A, domain 2"/>
    <property type="match status" value="1"/>
</dbReference>
<dbReference type="AlphaFoldDB" id="A0A3T0E8X0"/>
<dbReference type="InterPro" id="IPR015590">
    <property type="entry name" value="Aldehyde_DH_dom"/>
</dbReference>
<evidence type="ECO:0000313" key="3">
    <source>
        <dbReference type="EMBL" id="AZU03769.1"/>
    </source>
</evidence>
<dbReference type="EMBL" id="CP018911">
    <property type="protein sequence ID" value="AZU03769.1"/>
    <property type="molecule type" value="Genomic_DNA"/>
</dbReference>
<evidence type="ECO:0000313" key="4">
    <source>
        <dbReference type="Proteomes" id="UP000286954"/>
    </source>
</evidence>
<dbReference type="InterPro" id="IPR011975">
    <property type="entry name" value="PaaN_2"/>
</dbReference>
<dbReference type="GO" id="GO:0009898">
    <property type="term" value="C:cytoplasmic side of plasma membrane"/>
    <property type="evidence" value="ECO:0007669"/>
    <property type="project" value="TreeGrafter"/>
</dbReference>
<dbReference type="GO" id="GO:0003842">
    <property type="term" value="F:L-glutamate gamma-semialdehyde dehydrogenase activity"/>
    <property type="evidence" value="ECO:0007669"/>
    <property type="project" value="TreeGrafter"/>
</dbReference>
<sequence>MSVAARLFDQHRETLDTALKAVRTRDHWSPFKESPSAKLHGEDAPRLGKARFDAQLGKSFDLDQPGTIGTLGAEVSPYTRQPLGITYPKSDPAALFAASRKAMSGWMKASIEERAGIITEMLFAMEKNAFENAHATMHTAGQGYVMAFSGSGANALDRGLEALVYAMKAMQDVPETASWTKRFLEPEPVSLKKRYVRVPLGPAVVICCATFPLWNAYPAMTANLMTGNPVIVKPHPTGVLPVAMAVRTCREVLEKAGYDPNLVLLAADEPLDQITIKLLEQPDCRIVDYTGSQRFGTWIENNCPGRLVFTETAGCNSVVIHSASDFGRVAHTVARAMVTFAAQMCTAPQNVFIPRSGVQTPDGTIAYDDAVEALVSAMDKIAGDNTLGPAIAAAVQADATIENVKAMTRKGAAEGNILRRSGPVSNPDYPDARTASPVLIECDAKNEDFYGEERFGPVSFVIPVDSAAEGVRLATSQARTRGAIASYLYSTDESFIDSAEPDYLAAGASLSINIDRGMPMNFMGAYSDYHVTGLNPAGNASLTDLAFVAPRFRVVQMRRPG</sequence>
<dbReference type="NCBIfam" id="TIGR02288">
    <property type="entry name" value="PaaN_2"/>
    <property type="match status" value="1"/>
</dbReference>
<organism evidence="3 4">
    <name type="scientific">Glycocaulis alkaliphilus</name>
    <dbReference type="NCBI Taxonomy" id="1434191"/>
    <lineage>
        <taxon>Bacteria</taxon>
        <taxon>Pseudomonadati</taxon>
        <taxon>Pseudomonadota</taxon>
        <taxon>Alphaproteobacteria</taxon>
        <taxon>Maricaulales</taxon>
        <taxon>Maricaulaceae</taxon>
        <taxon>Glycocaulis</taxon>
    </lineage>
</organism>
<dbReference type="Gene3D" id="3.40.605.10">
    <property type="entry name" value="Aldehyde Dehydrogenase, Chain A, domain 1"/>
    <property type="match status" value="1"/>
</dbReference>
<gene>
    <name evidence="3" type="ORF">X907_1234</name>
</gene>
<keyword evidence="1" id="KW-0560">Oxidoreductase</keyword>
<dbReference type="InterPro" id="IPR016162">
    <property type="entry name" value="Ald_DH_N"/>
</dbReference>
<protein>
    <submittedName>
        <fullName evidence="3">Aldehyde deshydrogenase, phenylacetic acid degradation</fullName>
    </submittedName>
</protein>
<dbReference type="Pfam" id="PF00171">
    <property type="entry name" value="Aldedh"/>
    <property type="match status" value="1"/>
</dbReference>
<evidence type="ECO:0000256" key="1">
    <source>
        <dbReference type="ARBA" id="ARBA00023002"/>
    </source>
</evidence>
<dbReference type="InterPro" id="IPR016161">
    <property type="entry name" value="Ald_DH/histidinol_DH"/>
</dbReference>
<dbReference type="OrthoDB" id="5288459at2"/>
<dbReference type="PANTHER" id="PTHR42862">
    <property type="entry name" value="DELTA-1-PYRROLINE-5-CARBOXYLATE DEHYDROGENASE 1, ISOFORM A-RELATED"/>
    <property type="match status" value="1"/>
</dbReference>
<dbReference type="GO" id="GO:0010133">
    <property type="term" value="P:L-proline catabolic process to L-glutamate"/>
    <property type="evidence" value="ECO:0007669"/>
    <property type="project" value="TreeGrafter"/>
</dbReference>
<keyword evidence="4" id="KW-1185">Reference proteome</keyword>
<dbReference type="KEGG" id="gak:X907_1234"/>
<dbReference type="Proteomes" id="UP000286954">
    <property type="component" value="Chromosome"/>
</dbReference>
<evidence type="ECO:0000256" key="2">
    <source>
        <dbReference type="ARBA" id="ARBA00023027"/>
    </source>
</evidence>
<accession>A0A3T0E8X0</accession>
<dbReference type="RefSeq" id="WP_127566239.1">
    <property type="nucleotide sequence ID" value="NZ_BMFB01000005.1"/>
</dbReference>
<dbReference type="InterPro" id="IPR016163">
    <property type="entry name" value="Ald_DH_C"/>
</dbReference>
<dbReference type="PANTHER" id="PTHR42862:SF1">
    <property type="entry name" value="DELTA-1-PYRROLINE-5-CARBOXYLATE DEHYDROGENASE 2, ISOFORM A-RELATED"/>
    <property type="match status" value="1"/>
</dbReference>
<name>A0A3T0E8X0_9PROT</name>
<keyword evidence="2" id="KW-0520">NAD</keyword>
<proteinExistence type="predicted"/>
<dbReference type="SUPFAM" id="SSF53720">
    <property type="entry name" value="ALDH-like"/>
    <property type="match status" value="1"/>
</dbReference>
<dbReference type="InterPro" id="IPR050485">
    <property type="entry name" value="Proline_metab_enzyme"/>
</dbReference>